<dbReference type="RefSeq" id="WP_254159511.1">
    <property type="nucleotide sequence ID" value="NZ_CP100355.1"/>
</dbReference>
<dbReference type="EMBL" id="CP100355">
    <property type="protein sequence ID" value="UTF54801.1"/>
    <property type="molecule type" value="Genomic_DNA"/>
</dbReference>
<gene>
    <name evidence="3" type="ORF">NGM29_05915</name>
</gene>
<dbReference type="GO" id="GO:0016757">
    <property type="term" value="F:glycosyltransferase activity"/>
    <property type="evidence" value="ECO:0007669"/>
    <property type="project" value="InterPro"/>
</dbReference>
<dbReference type="GeneID" id="73289563"/>
<dbReference type="Pfam" id="PF00534">
    <property type="entry name" value="Glycos_transf_1"/>
    <property type="match status" value="1"/>
</dbReference>
<dbReference type="Pfam" id="PF13439">
    <property type="entry name" value="Glyco_transf_4"/>
    <property type="match status" value="1"/>
</dbReference>
<reference evidence="3" key="1">
    <citation type="submission" date="2022-06" db="EMBL/GenBank/DDBJ databases">
        <title>Diverse halophilic archaea isolated from saline environments.</title>
        <authorList>
            <person name="Cui H.-L."/>
        </authorList>
    </citation>
    <scope>NUCLEOTIDE SEQUENCE</scope>
    <source>
        <strain evidence="3">WLHS1</strain>
    </source>
</reference>
<evidence type="ECO:0000313" key="3">
    <source>
        <dbReference type="EMBL" id="UTF54801.1"/>
    </source>
</evidence>
<organism evidence="3 4">
    <name type="scientific">Natronosalvus rutilus</name>
    <dbReference type="NCBI Taxonomy" id="2953753"/>
    <lineage>
        <taxon>Archaea</taxon>
        <taxon>Methanobacteriati</taxon>
        <taxon>Methanobacteriota</taxon>
        <taxon>Stenosarchaea group</taxon>
        <taxon>Halobacteria</taxon>
        <taxon>Halobacteriales</taxon>
        <taxon>Natrialbaceae</taxon>
        <taxon>Natronosalvus</taxon>
    </lineage>
</organism>
<evidence type="ECO:0000259" key="2">
    <source>
        <dbReference type="Pfam" id="PF13439"/>
    </source>
</evidence>
<dbReference type="PANTHER" id="PTHR45947">
    <property type="entry name" value="SULFOQUINOVOSYL TRANSFERASE SQD2"/>
    <property type="match status" value="1"/>
</dbReference>
<proteinExistence type="predicted"/>
<dbReference type="KEGG" id="sawl:NGM29_05915"/>
<dbReference type="Proteomes" id="UP001056855">
    <property type="component" value="Chromosome"/>
</dbReference>
<keyword evidence="4" id="KW-1185">Reference proteome</keyword>
<feature type="domain" description="Glycosyltransferase subfamily 4-like N-terminal" evidence="2">
    <location>
        <begin position="16"/>
        <end position="195"/>
    </location>
</feature>
<name>A0A9E7NCF7_9EURY</name>
<feature type="domain" description="Glycosyl transferase family 1" evidence="1">
    <location>
        <begin position="205"/>
        <end position="356"/>
    </location>
</feature>
<evidence type="ECO:0000259" key="1">
    <source>
        <dbReference type="Pfam" id="PF00534"/>
    </source>
</evidence>
<dbReference type="Gene3D" id="3.40.50.2000">
    <property type="entry name" value="Glycogen Phosphorylase B"/>
    <property type="match status" value="2"/>
</dbReference>
<sequence>MNLLYITKTSPLGDAGGGEKRAHEVMSGLAERGHDIVLLCGKTDPELPKRTTVDGYDVRHVTCIPSLFFRFPTASFYATRYLFAFLSIPVLAWMLLRNEFDAVIENMTPYPTLTVIFAKLARVPIFAIQHEFYDRSCYRTYDPITATIQLLVQNILRVFSYTAIIVPTSHIAKKLEQYGIPRSRIVVIPNGVDVEGYQMSDVEHRPQELVTVGRLSKRKGQHFLLESFEDVLTEYPKAHLHIVGKGPAMDSLMRTTHDLEIQNSVTFHGFVSHERKRELLNTSDIFVFASRQEGFGLVLLEAMAAGLPVVARSLPVYEDFFQDGTNGHLLNSNDQDTFTNMVQRLLEDRDKLESIRSVNERTAKQFSWDSTVDQTEALLIEAT</sequence>
<dbReference type="AlphaFoldDB" id="A0A9E7NCF7"/>
<dbReference type="PANTHER" id="PTHR45947:SF3">
    <property type="entry name" value="SULFOQUINOVOSYL TRANSFERASE SQD2"/>
    <property type="match status" value="1"/>
</dbReference>
<dbReference type="CDD" id="cd03801">
    <property type="entry name" value="GT4_PimA-like"/>
    <property type="match status" value="1"/>
</dbReference>
<dbReference type="SUPFAM" id="SSF53756">
    <property type="entry name" value="UDP-Glycosyltransferase/glycogen phosphorylase"/>
    <property type="match status" value="1"/>
</dbReference>
<accession>A0A9E7NCF7</accession>
<protein>
    <submittedName>
        <fullName evidence="3">Glycosyltransferase family 4 protein</fullName>
    </submittedName>
</protein>
<dbReference type="InterPro" id="IPR028098">
    <property type="entry name" value="Glyco_trans_4-like_N"/>
</dbReference>
<dbReference type="InterPro" id="IPR001296">
    <property type="entry name" value="Glyco_trans_1"/>
</dbReference>
<dbReference type="InterPro" id="IPR050194">
    <property type="entry name" value="Glycosyltransferase_grp1"/>
</dbReference>
<evidence type="ECO:0000313" key="4">
    <source>
        <dbReference type="Proteomes" id="UP001056855"/>
    </source>
</evidence>